<name>A0A090S6X4_9VIBR</name>
<organism evidence="1 2">
    <name type="scientific">Vibrio maritimus</name>
    <dbReference type="NCBI Taxonomy" id="990268"/>
    <lineage>
        <taxon>Bacteria</taxon>
        <taxon>Pseudomonadati</taxon>
        <taxon>Pseudomonadota</taxon>
        <taxon>Gammaproteobacteria</taxon>
        <taxon>Vibrionales</taxon>
        <taxon>Vibrionaceae</taxon>
        <taxon>Vibrio</taxon>
    </lineage>
</organism>
<sequence>MPSALLKEMAIETSSFKNTCLCNIQSNIRAKSYKTTKKSKFVDSGALDSYLIYAIATLAENSFAKSRPNKMVDVIRNVVTKVIQAFAYHQNSKQKSLGEGQGFER</sequence>
<reference evidence="1 2" key="1">
    <citation type="submission" date="2014-09" db="EMBL/GenBank/DDBJ databases">
        <title>Vibrio maritimus JCM 19235. (C45) whole genome shotgun sequence.</title>
        <authorList>
            <person name="Sawabe T."/>
            <person name="Meirelles P."/>
            <person name="Nakanishi M."/>
            <person name="Sayaka M."/>
            <person name="Hattori M."/>
            <person name="Ohkuma M."/>
        </authorList>
    </citation>
    <scope>NUCLEOTIDE SEQUENCE [LARGE SCALE GENOMIC DNA]</scope>
    <source>
        <strain evidence="2">JCM19235</strain>
    </source>
</reference>
<dbReference type="AlphaFoldDB" id="A0A090S6X4"/>
<dbReference type="STRING" id="990268.JCM19235_4029"/>
<evidence type="ECO:0000313" key="2">
    <source>
        <dbReference type="Proteomes" id="UP000029228"/>
    </source>
</evidence>
<evidence type="ECO:0000313" key="1">
    <source>
        <dbReference type="EMBL" id="GAL22513.1"/>
    </source>
</evidence>
<gene>
    <name evidence="1" type="ORF">JCM19235_4029</name>
</gene>
<protein>
    <submittedName>
        <fullName evidence="1">Uncharacterized protein</fullName>
    </submittedName>
</protein>
<dbReference type="EMBL" id="BBMR01000013">
    <property type="protein sequence ID" value="GAL22513.1"/>
    <property type="molecule type" value="Genomic_DNA"/>
</dbReference>
<keyword evidence="2" id="KW-1185">Reference proteome</keyword>
<accession>A0A090S6X4</accession>
<comment type="caution">
    <text evidence="1">The sequence shown here is derived from an EMBL/GenBank/DDBJ whole genome shotgun (WGS) entry which is preliminary data.</text>
</comment>
<proteinExistence type="predicted"/>
<dbReference type="Proteomes" id="UP000029228">
    <property type="component" value="Unassembled WGS sequence"/>
</dbReference>